<organism evidence="2 3">
    <name type="scientific">Lupinus albus</name>
    <name type="common">White lupine</name>
    <name type="synonym">Lupinus termis</name>
    <dbReference type="NCBI Taxonomy" id="3870"/>
    <lineage>
        <taxon>Eukaryota</taxon>
        <taxon>Viridiplantae</taxon>
        <taxon>Streptophyta</taxon>
        <taxon>Embryophyta</taxon>
        <taxon>Tracheophyta</taxon>
        <taxon>Spermatophyta</taxon>
        <taxon>Magnoliopsida</taxon>
        <taxon>eudicotyledons</taxon>
        <taxon>Gunneridae</taxon>
        <taxon>Pentapetalae</taxon>
        <taxon>rosids</taxon>
        <taxon>fabids</taxon>
        <taxon>Fabales</taxon>
        <taxon>Fabaceae</taxon>
        <taxon>Papilionoideae</taxon>
        <taxon>50 kb inversion clade</taxon>
        <taxon>genistoids sensu lato</taxon>
        <taxon>core genistoids</taxon>
        <taxon>Genisteae</taxon>
        <taxon>Lupinus</taxon>
    </lineage>
</organism>
<protein>
    <submittedName>
        <fullName evidence="2">Putative neprosin</fullName>
    </submittedName>
</protein>
<dbReference type="PANTHER" id="PTHR31589:SF24">
    <property type="entry name" value="OS07G0205500 PROTEIN"/>
    <property type="match status" value="1"/>
</dbReference>
<sequence length="163" mass="18135">MWLLGGTFDVDLNTIEAGWQVSQNIYGDNNTRQFIYWTDPKDGNWWLQVGNESLMGYWPGSLFSHLSDSASKIHWGGEVVNSQSDGQHTTTQMGSGHFPDEGFGKSSFFKNIQTIDIDNKFKPANDLGSFSTKSSCYDVKTGSSSDWGNYFFYGGPGRNPSCP</sequence>
<dbReference type="OrthoDB" id="1858978at2759"/>
<dbReference type="PROSITE" id="PS52045">
    <property type="entry name" value="NEPROSIN_PEP_CD"/>
    <property type="match status" value="1"/>
</dbReference>
<dbReference type="Pfam" id="PF03080">
    <property type="entry name" value="Neprosin"/>
    <property type="match status" value="2"/>
</dbReference>
<dbReference type="InterPro" id="IPR004314">
    <property type="entry name" value="Neprosin"/>
</dbReference>
<dbReference type="PANTHER" id="PTHR31589">
    <property type="entry name" value="PROTEIN, PUTATIVE (DUF239)-RELATED-RELATED"/>
    <property type="match status" value="1"/>
</dbReference>
<name>A0A6A4R8T8_LUPAL</name>
<gene>
    <name evidence="2" type="ORF">Lalb_Chr01g0015721</name>
</gene>
<dbReference type="Proteomes" id="UP000447434">
    <property type="component" value="Chromosome 1"/>
</dbReference>
<dbReference type="AlphaFoldDB" id="A0A6A4R8T8"/>
<feature type="domain" description="Neprosin PEP catalytic" evidence="1">
    <location>
        <begin position="1"/>
        <end position="163"/>
    </location>
</feature>
<accession>A0A6A4R8T8</accession>
<dbReference type="InterPro" id="IPR053168">
    <property type="entry name" value="Glutamic_endopeptidase"/>
</dbReference>
<keyword evidence="3" id="KW-1185">Reference proteome</keyword>
<dbReference type="EMBL" id="WOCE01000001">
    <property type="protein sequence ID" value="KAE9621526.1"/>
    <property type="molecule type" value="Genomic_DNA"/>
</dbReference>
<comment type="caution">
    <text evidence="2">The sequence shown here is derived from an EMBL/GenBank/DDBJ whole genome shotgun (WGS) entry which is preliminary data.</text>
</comment>
<proteinExistence type="predicted"/>
<reference evidence="3" key="1">
    <citation type="journal article" date="2020" name="Nat. Commun.">
        <title>Genome sequence of the cluster root forming white lupin.</title>
        <authorList>
            <person name="Hufnagel B."/>
            <person name="Marques A."/>
            <person name="Soriano A."/>
            <person name="Marques L."/>
            <person name="Divol F."/>
            <person name="Doumas P."/>
            <person name="Sallet E."/>
            <person name="Mancinotti D."/>
            <person name="Carrere S."/>
            <person name="Marande W."/>
            <person name="Arribat S."/>
            <person name="Keller J."/>
            <person name="Huneau C."/>
            <person name="Blein T."/>
            <person name="Aime D."/>
            <person name="Laguerre M."/>
            <person name="Taylor J."/>
            <person name="Schubert V."/>
            <person name="Nelson M."/>
            <person name="Geu-Flores F."/>
            <person name="Crespi M."/>
            <person name="Gallardo-Guerrero K."/>
            <person name="Delaux P.-M."/>
            <person name="Salse J."/>
            <person name="Berges H."/>
            <person name="Guyot R."/>
            <person name="Gouzy J."/>
            <person name="Peret B."/>
        </authorList>
    </citation>
    <scope>NUCLEOTIDE SEQUENCE [LARGE SCALE GENOMIC DNA]</scope>
    <source>
        <strain evidence="3">cv. Amiga</strain>
    </source>
</reference>
<evidence type="ECO:0000259" key="1">
    <source>
        <dbReference type="PROSITE" id="PS52045"/>
    </source>
</evidence>
<evidence type="ECO:0000313" key="3">
    <source>
        <dbReference type="Proteomes" id="UP000447434"/>
    </source>
</evidence>
<evidence type="ECO:0000313" key="2">
    <source>
        <dbReference type="EMBL" id="KAE9621526.1"/>
    </source>
</evidence>
<dbReference type="Gene3D" id="3.90.1320.10">
    <property type="entry name" value="Outer-capsid protein sigma 3, large lobe"/>
    <property type="match status" value="1"/>
</dbReference>